<evidence type="ECO:0000256" key="4">
    <source>
        <dbReference type="ARBA" id="ARBA00022801"/>
    </source>
</evidence>
<dbReference type="InterPro" id="IPR017853">
    <property type="entry name" value="GH"/>
</dbReference>
<dbReference type="PRINTS" id="PR00133">
    <property type="entry name" value="GLHYDRLASE3"/>
</dbReference>
<evidence type="ECO:0000256" key="2">
    <source>
        <dbReference type="ARBA" id="ARBA00005336"/>
    </source>
</evidence>
<dbReference type="InterPro" id="IPR036962">
    <property type="entry name" value="Glyco_hydro_3_N_sf"/>
</dbReference>
<dbReference type="Gene3D" id="3.40.50.1700">
    <property type="entry name" value="Glycoside hydrolase family 3 C-terminal domain"/>
    <property type="match status" value="1"/>
</dbReference>
<name>A0A0B6WV22_9BACT</name>
<organism evidence="9 10">
    <name type="scientific">Pyrinomonas methylaliphatogenes</name>
    <dbReference type="NCBI Taxonomy" id="454194"/>
    <lineage>
        <taxon>Bacteria</taxon>
        <taxon>Pseudomonadati</taxon>
        <taxon>Acidobacteriota</taxon>
        <taxon>Blastocatellia</taxon>
        <taxon>Blastocatellales</taxon>
        <taxon>Pyrinomonadaceae</taxon>
        <taxon>Pyrinomonas</taxon>
    </lineage>
</organism>
<keyword evidence="5 6" id="KW-0326">Glycosidase</keyword>
<comment type="catalytic activity">
    <reaction evidence="1">
        <text>Hydrolysis of terminal non-reducing N-acetyl-D-hexosamine residues in N-acetyl-beta-D-hexosaminides.</text>
        <dbReference type="EC" id="3.2.1.52"/>
    </reaction>
</comment>
<accession>A0A0B6WV22</accession>
<reference evidence="9 10" key="2">
    <citation type="submission" date="2015-01" db="EMBL/GenBank/DDBJ databases">
        <title>Complete genome sequence of Pyrinomonas methylaliphatogenes type strain K22T.</title>
        <authorList>
            <person name="Lee K.C.Y."/>
            <person name="Power J.F."/>
            <person name="Dunfield P.F."/>
            <person name="Morgan X.C."/>
            <person name="Huttenhower C."/>
            <person name="Stott M.B."/>
        </authorList>
    </citation>
    <scope>NUCLEOTIDE SEQUENCE [LARGE SCALE GENOMIC DNA]</scope>
    <source>
        <strain evidence="9 10">K22</strain>
    </source>
</reference>
<dbReference type="SUPFAM" id="SSF51445">
    <property type="entry name" value="(Trans)glycosidases"/>
    <property type="match status" value="1"/>
</dbReference>
<dbReference type="InterPro" id="IPR001764">
    <property type="entry name" value="Glyco_hydro_3_N"/>
</dbReference>
<dbReference type="InterPro" id="IPR050226">
    <property type="entry name" value="NagZ_Beta-hexosaminidase"/>
</dbReference>
<evidence type="ECO:0000256" key="5">
    <source>
        <dbReference type="ARBA" id="ARBA00023295"/>
    </source>
</evidence>
<dbReference type="SUPFAM" id="SSF52279">
    <property type="entry name" value="Beta-D-glucan exohydrolase, C-terminal domain"/>
    <property type="match status" value="1"/>
</dbReference>
<dbReference type="InterPro" id="IPR036881">
    <property type="entry name" value="Glyco_hydro_3_C_sf"/>
</dbReference>
<sequence length="606" mass="66317">MIRARRREAMVQKGFDRAMTFRRILVGFLVLVLLLDVVPLVAHREADARGENEWVETTLRSLSLREKIGQMIVVAASSEFMNFASERFAEVRKQIEQNRVGGFIVRGGSPNEVAALTNEMQRLSKLPLLIAADYERGLRMQMKNGTPFTTNMGVAATGDVQAAYRQGRIIAEEMRAIGVNWLYAPVADINNNPDNPVINIRSFGADPQQVARFVAAFVRGVRDGGALATAKHFPGHGDTATDSHIGLATIEVDRARLDRMELVPFRAAIAAGVDAVMTAHVALPKITGDRHPATLSPQMTTDLLRRELKFDGIIVTDSLGMGAITKNYPGPDAAVRAIKAGADVALLPPDPTAAIKAIEEAVRRGEITEARIDDSVRRLLRAKYRLGLVQNRMVDLSAVNRLVEKPENVQEARRVAERSMTLLRNEGGLLPLAQSRAASALYVVVAADDDPEEGRTLIPQIERRVKGARILKADPRTTEAEYAQMIEEAKRAENIIIAPFVKRAALKGTVALPDRQTDFIRQLLALGKRTAIVAFGSPYLIRQFPEAPVYMAAYAIEDVAQEAAARAIFGEVEIAGRLPVGIPGMFEIGAGLRAQPLDARAEKARK</sequence>
<dbReference type="PANTHER" id="PTHR30480:SF13">
    <property type="entry name" value="BETA-HEXOSAMINIDASE"/>
    <property type="match status" value="1"/>
</dbReference>
<dbReference type="EC" id="3.2.1.52" evidence="3"/>
<dbReference type="GO" id="GO:0004563">
    <property type="term" value="F:beta-N-acetylhexosaminidase activity"/>
    <property type="evidence" value="ECO:0007669"/>
    <property type="project" value="UniProtKB-EC"/>
</dbReference>
<evidence type="ECO:0000313" key="10">
    <source>
        <dbReference type="Proteomes" id="UP000031518"/>
    </source>
</evidence>
<dbReference type="PANTHER" id="PTHR30480">
    <property type="entry name" value="BETA-HEXOSAMINIDASE-RELATED"/>
    <property type="match status" value="1"/>
</dbReference>
<dbReference type="RefSeq" id="WP_162199779.1">
    <property type="nucleotide sequence ID" value="NZ_CBXV010000002.1"/>
</dbReference>
<dbReference type="Proteomes" id="UP000031518">
    <property type="component" value="Unassembled WGS sequence"/>
</dbReference>
<gene>
    <name evidence="9" type="ORF">PYK22_00586</name>
</gene>
<evidence type="ECO:0000256" key="1">
    <source>
        <dbReference type="ARBA" id="ARBA00001231"/>
    </source>
</evidence>
<reference evidence="9 10" key="1">
    <citation type="submission" date="2013-12" db="EMBL/GenBank/DDBJ databases">
        <authorList>
            <person name="Stott M."/>
        </authorList>
    </citation>
    <scope>NUCLEOTIDE SEQUENCE [LARGE SCALE GENOMIC DNA]</scope>
    <source>
        <strain evidence="9 10">K22</strain>
    </source>
</reference>
<protein>
    <recommendedName>
        <fullName evidence="3">beta-N-acetylhexosaminidase</fullName>
        <ecNumber evidence="3">3.2.1.52</ecNumber>
    </recommendedName>
</protein>
<dbReference type="GO" id="GO:0005975">
    <property type="term" value="P:carbohydrate metabolic process"/>
    <property type="evidence" value="ECO:0007669"/>
    <property type="project" value="InterPro"/>
</dbReference>
<comment type="similarity">
    <text evidence="2 6">Belongs to the glycosyl hydrolase 3 family.</text>
</comment>
<keyword evidence="10" id="KW-1185">Reference proteome</keyword>
<dbReference type="Pfam" id="PF00933">
    <property type="entry name" value="Glyco_hydro_3"/>
    <property type="match status" value="1"/>
</dbReference>
<dbReference type="InterPro" id="IPR002772">
    <property type="entry name" value="Glyco_hydro_3_C"/>
</dbReference>
<feature type="domain" description="Glycoside hydrolase family 3 N-terminal" evidence="7">
    <location>
        <begin position="64"/>
        <end position="381"/>
    </location>
</feature>
<dbReference type="STRING" id="454194.PYK22_00586"/>
<evidence type="ECO:0000259" key="7">
    <source>
        <dbReference type="Pfam" id="PF00933"/>
    </source>
</evidence>
<evidence type="ECO:0000256" key="3">
    <source>
        <dbReference type="ARBA" id="ARBA00012663"/>
    </source>
</evidence>
<evidence type="ECO:0000256" key="6">
    <source>
        <dbReference type="RuleBase" id="RU361161"/>
    </source>
</evidence>
<feature type="domain" description="Glycoside hydrolase family 3 C-terminal" evidence="8">
    <location>
        <begin position="420"/>
        <end position="583"/>
    </location>
</feature>
<dbReference type="EMBL" id="CBXV010000002">
    <property type="protein sequence ID" value="CDM64592.1"/>
    <property type="molecule type" value="Genomic_DNA"/>
</dbReference>
<dbReference type="PROSITE" id="PS00775">
    <property type="entry name" value="GLYCOSYL_HYDROL_F3"/>
    <property type="match status" value="1"/>
</dbReference>
<proteinExistence type="inferred from homology"/>
<dbReference type="GO" id="GO:0009254">
    <property type="term" value="P:peptidoglycan turnover"/>
    <property type="evidence" value="ECO:0007669"/>
    <property type="project" value="TreeGrafter"/>
</dbReference>
<dbReference type="Pfam" id="PF01915">
    <property type="entry name" value="Glyco_hydro_3_C"/>
    <property type="match status" value="1"/>
</dbReference>
<evidence type="ECO:0000259" key="8">
    <source>
        <dbReference type="Pfam" id="PF01915"/>
    </source>
</evidence>
<dbReference type="InterPro" id="IPR019800">
    <property type="entry name" value="Glyco_hydro_3_AS"/>
</dbReference>
<dbReference type="AlphaFoldDB" id="A0A0B6WV22"/>
<keyword evidence="4 6" id="KW-0378">Hydrolase</keyword>
<evidence type="ECO:0000313" key="9">
    <source>
        <dbReference type="EMBL" id="CDM64592.1"/>
    </source>
</evidence>
<dbReference type="Gene3D" id="3.20.20.300">
    <property type="entry name" value="Glycoside hydrolase, family 3, N-terminal domain"/>
    <property type="match status" value="1"/>
</dbReference>